<dbReference type="Gene3D" id="2.60.120.10">
    <property type="entry name" value="Jelly Rolls"/>
    <property type="match status" value="3"/>
</dbReference>
<feature type="domain" description="Cupin type-1" evidence="3">
    <location>
        <begin position="106"/>
        <end position="218"/>
    </location>
</feature>
<name>A0A9P5Q7H8_9AGAR</name>
<protein>
    <submittedName>
        <fullName evidence="4">RmlC-like cupin domain-containing protein</fullName>
    </submittedName>
</protein>
<keyword evidence="1" id="KW-0479">Metal-binding</keyword>
<evidence type="ECO:0000313" key="5">
    <source>
        <dbReference type="Proteomes" id="UP000772434"/>
    </source>
</evidence>
<evidence type="ECO:0000259" key="3">
    <source>
        <dbReference type="SMART" id="SM00835"/>
    </source>
</evidence>
<feature type="domain" description="Cupin type-1" evidence="3">
    <location>
        <begin position="246"/>
        <end position="382"/>
    </location>
</feature>
<gene>
    <name evidence="4" type="ORF">BDP27DRAFT_1312813</name>
</gene>
<dbReference type="OrthoDB" id="10263073at2759"/>
<keyword evidence="2" id="KW-0732">Signal</keyword>
<evidence type="ECO:0000313" key="4">
    <source>
        <dbReference type="EMBL" id="KAF9076913.1"/>
    </source>
</evidence>
<dbReference type="AlphaFoldDB" id="A0A9P5Q7H8"/>
<dbReference type="InterPro" id="IPR014710">
    <property type="entry name" value="RmlC-like_jellyroll"/>
</dbReference>
<dbReference type="CDD" id="cd20305">
    <property type="entry name" value="cupin_OxDC_C"/>
    <property type="match status" value="1"/>
</dbReference>
<proteinExistence type="predicted"/>
<dbReference type="InterPro" id="IPR051610">
    <property type="entry name" value="GPI/OXD"/>
</dbReference>
<feature type="signal peptide" evidence="2">
    <location>
        <begin position="1"/>
        <end position="18"/>
    </location>
</feature>
<dbReference type="SMART" id="SM00835">
    <property type="entry name" value="Cupin_1"/>
    <property type="match status" value="2"/>
</dbReference>
<organism evidence="4 5">
    <name type="scientific">Rhodocollybia butyracea</name>
    <dbReference type="NCBI Taxonomy" id="206335"/>
    <lineage>
        <taxon>Eukaryota</taxon>
        <taxon>Fungi</taxon>
        <taxon>Dikarya</taxon>
        <taxon>Basidiomycota</taxon>
        <taxon>Agaricomycotina</taxon>
        <taxon>Agaricomycetes</taxon>
        <taxon>Agaricomycetidae</taxon>
        <taxon>Agaricales</taxon>
        <taxon>Marasmiineae</taxon>
        <taxon>Omphalotaceae</taxon>
        <taxon>Rhodocollybia</taxon>
    </lineage>
</organism>
<evidence type="ECO:0000256" key="2">
    <source>
        <dbReference type="SAM" id="SignalP"/>
    </source>
</evidence>
<feature type="chain" id="PRO_5040489868" evidence="2">
    <location>
        <begin position="19"/>
        <end position="398"/>
    </location>
</feature>
<dbReference type="PANTHER" id="PTHR35848">
    <property type="entry name" value="OXALATE-BINDING PROTEIN"/>
    <property type="match status" value="1"/>
</dbReference>
<dbReference type="Pfam" id="PF00190">
    <property type="entry name" value="Cupin_1"/>
    <property type="match status" value="2"/>
</dbReference>
<dbReference type="GO" id="GO:0046872">
    <property type="term" value="F:metal ion binding"/>
    <property type="evidence" value="ECO:0007669"/>
    <property type="project" value="UniProtKB-KW"/>
</dbReference>
<accession>A0A9P5Q7H8</accession>
<dbReference type="PANTHER" id="PTHR35848:SF9">
    <property type="entry name" value="SLL1358 PROTEIN"/>
    <property type="match status" value="1"/>
</dbReference>
<reference evidence="4" key="1">
    <citation type="submission" date="2020-11" db="EMBL/GenBank/DDBJ databases">
        <authorList>
            <consortium name="DOE Joint Genome Institute"/>
            <person name="Ahrendt S."/>
            <person name="Riley R."/>
            <person name="Andreopoulos W."/>
            <person name="Labutti K."/>
            <person name="Pangilinan J."/>
            <person name="Ruiz-Duenas F.J."/>
            <person name="Barrasa J.M."/>
            <person name="Sanchez-Garcia M."/>
            <person name="Camarero S."/>
            <person name="Miyauchi S."/>
            <person name="Serrano A."/>
            <person name="Linde D."/>
            <person name="Babiker R."/>
            <person name="Drula E."/>
            <person name="Ayuso-Fernandez I."/>
            <person name="Pacheco R."/>
            <person name="Padilla G."/>
            <person name="Ferreira P."/>
            <person name="Barriuso J."/>
            <person name="Kellner H."/>
            <person name="Castanera R."/>
            <person name="Alfaro M."/>
            <person name="Ramirez L."/>
            <person name="Pisabarro A.G."/>
            <person name="Kuo A."/>
            <person name="Tritt A."/>
            <person name="Lipzen A."/>
            <person name="He G."/>
            <person name="Yan M."/>
            <person name="Ng V."/>
            <person name="Cullen D."/>
            <person name="Martin F."/>
            <person name="Rosso M.-N."/>
            <person name="Henrissat B."/>
            <person name="Hibbett D."/>
            <person name="Martinez A.T."/>
            <person name="Grigoriev I.V."/>
        </authorList>
    </citation>
    <scope>NUCLEOTIDE SEQUENCE</scope>
    <source>
        <strain evidence="4">AH 40177</strain>
    </source>
</reference>
<dbReference type="Proteomes" id="UP000772434">
    <property type="component" value="Unassembled WGS sequence"/>
</dbReference>
<sequence>MLNIRYLIVPLTISLVYGAVLGPRDSPFISLDAAQPISTIAFASTASNDVLWGSDSPPSVPKPFRGTTGASVQGPDNVPLDLQNPDLLAPRVRIMATCTPNSKWPFSMSHMRLQTGGWARQANIAMFPIATSMAGVNMRLEAGAIRELHWHSTAEWAYVIKGTTQITSVDQDGRSFIATVFPDGAFTDDGTFLLTDWLAHVPAEVIRKNFGITNPDAFSSIPSKQLYIFPGRCFNPQGSVPQPFFFPFSQMNATQLEGGTVKIADSTTFTIAKEIAVVEVSNHSRGYEWHNTEDEWTFILEGEARITVFAANSNSRTFNYQVTAFVPASYGHYVENTGNSTLKYLELFNTDRFQDVSLNQWLALTPPALVKAHLGLDDETIALLKKVKPGIVGPTSPQ</sequence>
<dbReference type="InterPro" id="IPR006045">
    <property type="entry name" value="Cupin_1"/>
</dbReference>
<dbReference type="SUPFAM" id="SSF51182">
    <property type="entry name" value="RmlC-like cupins"/>
    <property type="match status" value="1"/>
</dbReference>
<evidence type="ECO:0000256" key="1">
    <source>
        <dbReference type="ARBA" id="ARBA00022723"/>
    </source>
</evidence>
<dbReference type="InterPro" id="IPR011051">
    <property type="entry name" value="RmlC_Cupin_sf"/>
</dbReference>
<dbReference type="EMBL" id="JADNRY010000005">
    <property type="protein sequence ID" value="KAF9076913.1"/>
    <property type="molecule type" value="Genomic_DNA"/>
</dbReference>
<keyword evidence="5" id="KW-1185">Reference proteome</keyword>
<comment type="caution">
    <text evidence="4">The sequence shown here is derived from an EMBL/GenBank/DDBJ whole genome shotgun (WGS) entry which is preliminary data.</text>
</comment>